<evidence type="ECO:0000313" key="2">
    <source>
        <dbReference type="EMBL" id="CAG4956719.1"/>
    </source>
</evidence>
<sequence length="135" mass="15160">MPSDPKFHHISGEIIQHKIIGKVKKAQFFAILTDETTEISRMEQVSLCLRYVDLKDVKHHKIKEMFLEYIPTVDVTGSDLANLIITALKKHGLESSHTVGQCYDGAAAMSGYFHGAEAYIRQECTLALYVHCSAH</sequence>
<evidence type="ECO:0000313" key="3">
    <source>
        <dbReference type="Proteomes" id="UP000691718"/>
    </source>
</evidence>
<reference evidence="2" key="1">
    <citation type="submission" date="2021-04" db="EMBL/GenBank/DDBJ databases">
        <authorList>
            <person name="Tunstrom K."/>
        </authorList>
    </citation>
    <scope>NUCLEOTIDE SEQUENCE</scope>
</reference>
<name>A0A8S3WFB9_PARAO</name>
<gene>
    <name evidence="2" type="ORF">PAPOLLO_LOCUS5583</name>
</gene>
<feature type="domain" description="DUF4371" evidence="1">
    <location>
        <begin position="8"/>
        <end position="115"/>
    </location>
</feature>
<evidence type="ECO:0000259" key="1">
    <source>
        <dbReference type="Pfam" id="PF14291"/>
    </source>
</evidence>
<accession>A0A8S3WFB9</accession>
<dbReference type="PANTHER" id="PTHR45749">
    <property type="match status" value="1"/>
</dbReference>
<dbReference type="EMBL" id="CAJQZP010000333">
    <property type="protein sequence ID" value="CAG4956719.1"/>
    <property type="molecule type" value="Genomic_DNA"/>
</dbReference>
<dbReference type="AlphaFoldDB" id="A0A8S3WFB9"/>
<dbReference type="Proteomes" id="UP000691718">
    <property type="component" value="Unassembled WGS sequence"/>
</dbReference>
<keyword evidence="3" id="KW-1185">Reference proteome</keyword>
<dbReference type="InterPro" id="IPR025398">
    <property type="entry name" value="DUF4371"/>
</dbReference>
<comment type="caution">
    <text evidence="2">The sequence shown here is derived from an EMBL/GenBank/DDBJ whole genome shotgun (WGS) entry which is preliminary data.</text>
</comment>
<dbReference type="PANTHER" id="PTHR45749:SF21">
    <property type="entry name" value="DUF4371 DOMAIN-CONTAINING PROTEIN"/>
    <property type="match status" value="1"/>
</dbReference>
<dbReference type="OrthoDB" id="6598476at2759"/>
<protein>
    <submittedName>
        <fullName evidence="2">(apollo) hypothetical protein</fullName>
    </submittedName>
</protein>
<organism evidence="2 3">
    <name type="scientific">Parnassius apollo</name>
    <name type="common">Apollo butterfly</name>
    <name type="synonym">Papilio apollo</name>
    <dbReference type="NCBI Taxonomy" id="110799"/>
    <lineage>
        <taxon>Eukaryota</taxon>
        <taxon>Metazoa</taxon>
        <taxon>Ecdysozoa</taxon>
        <taxon>Arthropoda</taxon>
        <taxon>Hexapoda</taxon>
        <taxon>Insecta</taxon>
        <taxon>Pterygota</taxon>
        <taxon>Neoptera</taxon>
        <taxon>Endopterygota</taxon>
        <taxon>Lepidoptera</taxon>
        <taxon>Glossata</taxon>
        <taxon>Ditrysia</taxon>
        <taxon>Papilionoidea</taxon>
        <taxon>Papilionidae</taxon>
        <taxon>Parnassiinae</taxon>
        <taxon>Parnassini</taxon>
        <taxon>Parnassius</taxon>
        <taxon>Parnassius</taxon>
    </lineage>
</organism>
<proteinExistence type="predicted"/>
<dbReference type="Pfam" id="PF14291">
    <property type="entry name" value="DUF4371"/>
    <property type="match status" value="1"/>
</dbReference>